<organism evidence="2 3">
    <name type="scientific">candidate division WWE3 bacterium RBG_16_37_10</name>
    <dbReference type="NCBI Taxonomy" id="1802610"/>
    <lineage>
        <taxon>Bacteria</taxon>
        <taxon>Katanobacteria</taxon>
    </lineage>
</organism>
<evidence type="ECO:0000313" key="3">
    <source>
        <dbReference type="Proteomes" id="UP000177371"/>
    </source>
</evidence>
<feature type="transmembrane region" description="Helical" evidence="1">
    <location>
        <begin position="6"/>
        <end position="26"/>
    </location>
</feature>
<feature type="transmembrane region" description="Helical" evidence="1">
    <location>
        <begin position="96"/>
        <end position="113"/>
    </location>
</feature>
<reference evidence="2 3" key="1">
    <citation type="journal article" date="2016" name="Nat. Commun.">
        <title>Thousands of microbial genomes shed light on interconnected biogeochemical processes in an aquifer system.</title>
        <authorList>
            <person name="Anantharaman K."/>
            <person name="Brown C.T."/>
            <person name="Hug L.A."/>
            <person name="Sharon I."/>
            <person name="Castelle C.J."/>
            <person name="Probst A.J."/>
            <person name="Thomas B.C."/>
            <person name="Singh A."/>
            <person name="Wilkins M.J."/>
            <person name="Karaoz U."/>
            <person name="Brodie E.L."/>
            <person name="Williams K.H."/>
            <person name="Hubbard S.S."/>
            <person name="Banfield J.F."/>
        </authorList>
    </citation>
    <scope>NUCLEOTIDE SEQUENCE [LARGE SCALE GENOMIC DNA]</scope>
</reference>
<feature type="transmembrane region" description="Helical" evidence="1">
    <location>
        <begin position="53"/>
        <end position="84"/>
    </location>
</feature>
<evidence type="ECO:0000313" key="2">
    <source>
        <dbReference type="EMBL" id="OGC51950.1"/>
    </source>
</evidence>
<gene>
    <name evidence="2" type="ORF">A2W32_01950</name>
</gene>
<feature type="transmembrane region" description="Helical" evidence="1">
    <location>
        <begin position="31"/>
        <end position="47"/>
    </location>
</feature>
<comment type="caution">
    <text evidence="2">The sequence shown here is derived from an EMBL/GenBank/DDBJ whole genome shotgun (WGS) entry which is preliminary data.</text>
</comment>
<protein>
    <recommendedName>
        <fullName evidence="4">Rod shape-determining protein MreD</fullName>
    </recommendedName>
</protein>
<dbReference type="AlphaFoldDB" id="A0A1F4V4G0"/>
<keyword evidence="1" id="KW-0812">Transmembrane</keyword>
<sequence>MGKNIFILLIINILLSLVQISFVPVLFSNNIYLNLILAFSFGFLALNKTKEAYISALIGGLIMDSLGVVAIGISSFVYCTGLYSAYFIHEKFIKRYAIFFSIIPVDILYQLLILKQIEVLNIILTFVSFLIFYILLRKVSKREDLYKL</sequence>
<evidence type="ECO:0000256" key="1">
    <source>
        <dbReference type="SAM" id="Phobius"/>
    </source>
</evidence>
<dbReference type="Proteomes" id="UP000177371">
    <property type="component" value="Unassembled WGS sequence"/>
</dbReference>
<dbReference type="STRING" id="1802610.A2W32_01950"/>
<proteinExistence type="predicted"/>
<accession>A0A1F4V4G0</accession>
<feature type="transmembrane region" description="Helical" evidence="1">
    <location>
        <begin position="119"/>
        <end position="136"/>
    </location>
</feature>
<keyword evidence="1" id="KW-0472">Membrane</keyword>
<evidence type="ECO:0008006" key="4">
    <source>
        <dbReference type="Google" id="ProtNLM"/>
    </source>
</evidence>
<name>A0A1F4V4G0_UNCKA</name>
<dbReference type="EMBL" id="MEUT01000007">
    <property type="protein sequence ID" value="OGC51950.1"/>
    <property type="molecule type" value="Genomic_DNA"/>
</dbReference>
<keyword evidence="1" id="KW-1133">Transmembrane helix</keyword>